<name>A0A8S0WN11_CYCAE</name>
<dbReference type="AlphaFoldDB" id="A0A8S0WN11"/>
<organism evidence="1 2">
    <name type="scientific">Cyclocybe aegerita</name>
    <name type="common">Black poplar mushroom</name>
    <name type="synonym">Agrocybe aegerita</name>
    <dbReference type="NCBI Taxonomy" id="1973307"/>
    <lineage>
        <taxon>Eukaryota</taxon>
        <taxon>Fungi</taxon>
        <taxon>Dikarya</taxon>
        <taxon>Basidiomycota</taxon>
        <taxon>Agaricomycotina</taxon>
        <taxon>Agaricomycetes</taxon>
        <taxon>Agaricomycetidae</taxon>
        <taxon>Agaricales</taxon>
        <taxon>Agaricineae</taxon>
        <taxon>Bolbitiaceae</taxon>
        <taxon>Cyclocybe</taxon>
    </lineage>
</organism>
<dbReference type="Proteomes" id="UP000467700">
    <property type="component" value="Unassembled WGS sequence"/>
</dbReference>
<sequence length="579" mass="64913">MPALLRTHPNTTLTKPRDITACRLQNRLLPALQLCPDLLEYLFLLGASLETEDYHRRRAVLAYSQVCHDWRTTALATKSLWVQLTDFDDMSWRWNEEMLHRSHPLPVEVGSCTFPARETNVVSSEMGYLGRIRTYRLGFADEAWDILEKKLQEPAEKLECLSLAYVPLHPSKTNRPWYILPRNLFDNRAPQLRRLKLEGFTLDFGIDAPAPRSLTSLSVLNLDASHKLAPSAFDWIALVSTLPFLTNLFLKDAISPVTFLSIPRARLSTIPSSKIHLSRLASLHLEASTSAVGAFLKFVILPAVNDLSVTCSDAQPGAEMEDVFEPFFDVLGRAIRRQREKGNISLPLLLYARTSSISVCTDERVLGHEKDISYPSSSTSSFNFYLDFHARLSGCWESLLTPILSAFSNPALCNDPLSLNSGLVSHITSLEVLLPSCHPALAPFLRKATHLEALVNLPATLIKNLLPELRFTPPHRSHSPSPSNTSNTSSSYTLAPLPSIPDVPLPHLHTISFNDDKSAWGVPYGTLLSYLRWRSEDAEAPLSRVVFRRCLLLDEKVSELEGIGVRVEYDGEGVRWQNF</sequence>
<evidence type="ECO:0008006" key="3">
    <source>
        <dbReference type="Google" id="ProtNLM"/>
    </source>
</evidence>
<reference evidence="1 2" key="1">
    <citation type="submission" date="2020-01" db="EMBL/GenBank/DDBJ databases">
        <authorList>
            <person name="Gupta K D."/>
        </authorList>
    </citation>
    <scope>NUCLEOTIDE SEQUENCE [LARGE SCALE GENOMIC DNA]</scope>
</reference>
<comment type="caution">
    <text evidence="1">The sequence shown here is derived from an EMBL/GenBank/DDBJ whole genome shotgun (WGS) entry which is preliminary data.</text>
</comment>
<accession>A0A8S0WN11</accession>
<proteinExistence type="predicted"/>
<dbReference type="OrthoDB" id="3046437at2759"/>
<gene>
    <name evidence="1" type="ORF">AAE3_LOCUS3456</name>
</gene>
<evidence type="ECO:0000313" key="2">
    <source>
        <dbReference type="Proteomes" id="UP000467700"/>
    </source>
</evidence>
<evidence type="ECO:0000313" key="1">
    <source>
        <dbReference type="EMBL" id="CAA7261312.1"/>
    </source>
</evidence>
<protein>
    <recommendedName>
        <fullName evidence="3">F-box domain-containing protein</fullName>
    </recommendedName>
</protein>
<dbReference type="EMBL" id="CACVBS010000032">
    <property type="protein sequence ID" value="CAA7261312.1"/>
    <property type="molecule type" value="Genomic_DNA"/>
</dbReference>
<keyword evidence="2" id="KW-1185">Reference proteome</keyword>